<evidence type="ECO:0000313" key="1">
    <source>
        <dbReference type="EMBL" id="KXJ88935.1"/>
    </source>
</evidence>
<gene>
    <name evidence="1" type="ORF">Micbo1qcDRAFT_166375</name>
</gene>
<dbReference type="AlphaFoldDB" id="A0A136IVN2"/>
<organism evidence="1 2">
    <name type="scientific">Microdochium bolleyi</name>
    <dbReference type="NCBI Taxonomy" id="196109"/>
    <lineage>
        <taxon>Eukaryota</taxon>
        <taxon>Fungi</taxon>
        <taxon>Dikarya</taxon>
        <taxon>Ascomycota</taxon>
        <taxon>Pezizomycotina</taxon>
        <taxon>Sordariomycetes</taxon>
        <taxon>Xylariomycetidae</taxon>
        <taxon>Xylariales</taxon>
        <taxon>Microdochiaceae</taxon>
        <taxon>Microdochium</taxon>
    </lineage>
</organism>
<keyword evidence="2" id="KW-1185">Reference proteome</keyword>
<accession>A0A136IVN2</accession>
<dbReference type="Proteomes" id="UP000070501">
    <property type="component" value="Unassembled WGS sequence"/>
</dbReference>
<reference evidence="2" key="1">
    <citation type="submission" date="2016-02" db="EMBL/GenBank/DDBJ databases">
        <title>Draft genome sequence of Microdochium bolleyi, a fungal endophyte of beachgrass.</title>
        <authorList>
            <consortium name="DOE Joint Genome Institute"/>
            <person name="David A.S."/>
            <person name="May G."/>
            <person name="Haridas S."/>
            <person name="Lim J."/>
            <person name="Wang M."/>
            <person name="Labutti K."/>
            <person name="Lipzen A."/>
            <person name="Barry K."/>
            <person name="Grigoriev I.V."/>
        </authorList>
    </citation>
    <scope>NUCLEOTIDE SEQUENCE [LARGE SCALE GENOMIC DNA]</scope>
    <source>
        <strain evidence="2">J235TASD1</strain>
    </source>
</reference>
<name>A0A136IVN2_9PEZI</name>
<evidence type="ECO:0000313" key="2">
    <source>
        <dbReference type="Proteomes" id="UP000070501"/>
    </source>
</evidence>
<proteinExistence type="predicted"/>
<dbReference type="EMBL" id="KQ964257">
    <property type="protein sequence ID" value="KXJ88935.1"/>
    <property type="molecule type" value="Genomic_DNA"/>
</dbReference>
<sequence>MLYIYCVDAAQAPGLQRNEMSAMLHVMVQRLSSTANLRSGGVRYSIHNRVTFPAPELRDFFHGLARRSNTDHSGAVPSLFFSFL</sequence>
<protein>
    <submittedName>
        <fullName evidence="1">Uncharacterized protein</fullName>
    </submittedName>
</protein>
<dbReference type="InParanoid" id="A0A136IVN2"/>